<dbReference type="EMBL" id="JBEXAC010000001">
    <property type="protein sequence ID" value="MET6996451.1"/>
    <property type="molecule type" value="Genomic_DNA"/>
</dbReference>
<reference evidence="1 2" key="1">
    <citation type="submission" date="2024-06" db="EMBL/GenBank/DDBJ databases">
        <title>Chitinophaga defluvii sp. nov., isolated from municipal sewage.</title>
        <authorList>
            <person name="Zhang L."/>
        </authorList>
    </citation>
    <scope>NUCLEOTIDE SEQUENCE [LARGE SCALE GENOMIC DNA]</scope>
    <source>
        <strain evidence="1 2">H8</strain>
    </source>
</reference>
<accession>A0ABV2T088</accession>
<keyword evidence="2" id="KW-1185">Reference proteome</keyword>
<sequence>MAILKNALQFTGGISGLSAYTMKGSDKIILRTKGGPTKAQIKKSPNHSNTRLYISEFGGASKAASWIRYAITPVKHLNDYRYGAALTALCKHLQRLDKVSVLGERGIAVSQHRYLLEGFHLNKQHTLDHVIRHPLTYAIQRDTGAATIHIPQLQPGINLHIPWQQTHYRFIISLGVVRDCTYRADHAYNSPDSFPALSTAHLHSSWHSAEQPLEAQSFTLQLNRPEPLQDNMSVVLAFGIEMGPVLYPNKRRKDIPGCAKIIAVG</sequence>
<proteinExistence type="predicted"/>
<comment type="caution">
    <text evidence="1">The sequence shown here is derived from an EMBL/GenBank/DDBJ whole genome shotgun (WGS) entry which is preliminary data.</text>
</comment>
<gene>
    <name evidence="1" type="ORF">ABR189_03700</name>
</gene>
<evidence type="ECO:0000313" key="2">
    <source>
        <dbReference type="Proteomes" id="UP001549749"/>
    </source>
</evidence>
<name>A0ABV2T088_9BACT</name>
<dbReference type="RefSeq" id="WP_354659093.1">
    <property type="nucleotide sequence ID" value="NZ_JBEXAC010000001.1"/>
</dbReference>
<organism evidence="1 2">
    <name type="scientific">Chitinophaga defluvii</name>
    <dbReference type="NCBI Taxonomy" id="3163343"/>
    <lineage>
        <taxon>Bacteria</taxon>
        <taxon>Pseudomonadati</taxon>
        <taxon>Bacteroidota</taxon>
        <taxon>Chitinophagia</taxon>
        <taxon>Chitinophagales</taxon>
        <taxon>Chitinophagaceae</taxon>
        <taxon>Chitinophaga</taxon>
    </lineage>
</organism>
<evidence type="ECO:0000313" key="1">
    <source>
        <dbReference type="EMBL" id="MET6996451.1"/>
    </source>
</evidence>
<protein>
    <submittedName>
        <fullName evidence="1">Uncharacterized protein</fullName>
    </submittedName>
</protein>
<dbReference type="Proteomes" id="UP001549749">
    <property type="component" value="Unassembled WGS sequence"/>
</dbReference>